<reference evidence="1 2" key="1">
    <citation type="submission" date="2013-06" db="EMBL/GenBank/DDBJ databases">
        <title>The Genome Sequence of Acinetobacter rudis CIP 110305.</title>
        <authorList>
            <consortium name="The Broad Institute Genome Sequencing Platform"/>
            <consortium name="The Broad Institute Genome Sequencing Center for Infectious Disease"/>
            <person name="Cerqueira G."/>
            <person name="Feldgarden M."/>
            <person name="Courvalin P."/>
            <person name="Perichon B."/>
            <person name="Grillot-Courvalin C."/>
            <person name="Clermont D."/>
            <person name="Rocha E."/>
            <person name="Yoon E.-J."/>
            <person name="Nemec A."/>
            <person name="Young S.K."/>
            <person name="Zeng Q."/>
            <person name="Gargeya S."/>
            <person name="Fitzgerald M."/>
            <person name="Abouelleil A."/>
            <person name="Alvarado L."/>
            <person name="Berlin A.M."/>
            <person name="Chapman S.B."/>
            <person name="Dewar J."/>
            <person name="Goldberg J."/>
            <person name="Griggs A."/>
            <person name="Gujja S."/>
            <person name="Hansen M."/>
            <person name="Howarth C."/>
            <person name="Imamovic A."/>
            <person name="Larimer J."/>
            <person name="McCowan C."/>
            <person name="Murphy C."/>
            <person name="Pearson M."/>
            <person name="Priest M."/>
            <person name="Roberts A."/>
            <person name="Saif S."/>
            <person name="Shea T."/>
            <person name="Sykes S."/>
            <person name="Wortman J."/>
            <person name="Nusbaum C."/>
            <person name="Birren B."/>
        </authorList>
    </citation>
    <scope>NUCLEOTIDE SEQUENCE [LARGE SCALE GENOMIC DNA]</scope>
    <source>
        <strain evidence="1 2">CIP 110305</strain>
    </source>
</reference>
<dbReference type="Proteomes" id="UP000014568">
    <property type="component" value="Unassembled WGS sequence"/>
</dbReference>
<accession>S3NNZ2</accession>
<gene>
    <name evidence="1" type="ORF">F945_01201</name>
</gene>
<evidence type="ECO:0000313" key="1">
    <source>
        <dbReference type="EMBL" id="EPF75979.1"/>
    </source>
</evidence>
<name>S3NNZ2_9GAMM</name>
<dbReference type="HOGENOM" id="CLU_061504_1_0_6"/>
<keyword evidence="2" id="KW-1185">Reference proteome</keyword>
<proteinExistence type="predicted"/>
<evidence type="ECO:0000313" key="2">
    <source>
        <dbReference type="Proteomes" id="UP000014568"/>
    </source>
</evidence>
<dbReference type="InterPro" id="IPR046611">
    <property type="entry name" value="DUF6670"/>
</dbReference>
<sequence>MGLGMLWGKPLVDSALSHSTQPFQQHNIILPRLDEKYYSWTQYGIFFPVLDEPFRYLNIVILLGTPSALAFDATEDDQQSPREHASVFSSTANTAQPLLKAYVIPEETHIQNDGHLLQFGKEITISGALPHIEVHGEYNQLKFHFFLHISNQVSWFIKTPVYDHFSLLSQYHGHIEYNQQRIEQKGLCSYEYARAVGLHSLIQTKISDQYKIPIDFFTHQIINIDEQTQIILTQANLINTPAVVSMHVRRLNQNNEVYQQVTFKVIAHHLDEFSSPSGEKMRLPKNFSWQALDEQGNEFFEIFATADAPFHYGRGRGYVSSFQYNGHFHQQKIKGRGYMEYINVEDQKSFIDDLEEITEVEI</sequence>
<dbReference type="AlphaFoldDB" id="S3NNZ2"/>
<dbReference type="PATRIC" id="fig|421052.3.peg.1180"/>
<dbReference type="eggNOG" id="ENOG502Z8UW">
    <property type="taxonomic scope" value="Bacteria"/>
</dbReference>
<organism evidence="1 2">
    <name type="scientific">Acinetobacter rudis CIP 110305</name>
    <dbReference type="NCBI Taxonomy" id="421052"/>
    <lineage>
        <taxon>Bacteria</taxon>
        <taxon>Pseudomonadati</taxon>
        <taxon>Pseudomonadota</taxon>
        <taxon>Gammaproteobacteria</taxon>
        <taxon>Moraxellales</taxon>
        <taxon>Moraxellaceae</taxon>
        <taxon>Acinetobacter</taxon>
    </lineage>
</organism>
<dbReference type="Pfam" id="PF20375">
    <property type="entry name" value="DUF6670"/>
    <property type="match status" value="1"/>
</dbReference>
<comment type="caution">
    <text evidence="1">The sequence shown here is derived from an EMBL/GenBank/DDBJ whole genome shotgun (WGS) entry which is preliminary data.</text>
</comment>
<dbReference type="EMBL" id="ATGI01000010">
    <property type="protein sequence ID" value="EPF75979.1"/>
    <property type="molecule type" value="Genomic_DNA"/>
</dbReference>
<protein>
    <submittedName>
        <fullName evidence="1">Uncharacterized protein</fullName>
    </submittedName>
</protein>